<evidence type="ECO:0000313" key="1">
    <source>
        <dbReference type="EMBL" id="MCZ8532518.1"/>
    </source>
</evidence>
<accession>A0A9X3R9U9</accession>
<dbReference type="AlphaFoldDB" id="A0A9X3R9U9"/>
<dbReference type="RefSeq" id="WP_269921074.1">
    <property type="nucleotide sequence ID" value="NZ_JAMKBI010000002.1"/>
</dbReference>
<reference evidence="1" key="1">
    <citation type="submission" date="2022-05" db="EMBL/GenBank/DDBJ databases">
        <authorList>
            <person name="Colautti A."/>
            <person name="Iacumin L."/>
        </authorList>
    </citation>
    <scope>NUCLEOTIDE SEQUENCE</scope>
    <source>
        <strain evidence="1">DSM 30747</strain>
    </source>
</reference>
<sequence length="76" mass="9025">MNIRWKREEIFFETLYEADVWADSLANEIYGRIYDGYITSDYKIAYSLAFRLASIDTIRVNTQQDGLNIYKVWVTS</sequence>
<keyword evidence="2" id="KW-1185">Reference proteome</keyword>
<proteinExistence type="predicted"/>
<comment type="caution">
    <text evidence="1">The sequence shown here is derived from an EMBL/GenBank/DDBJ whole genome shotgun (WGS) entry which is preliminary data.</text>
</comment>
<organism evidence="1 2">
    <name type="scientific">Psychrobacillus psychrodurans</name>
    <dbReference type="NCBI Taxonomy" id="126157"/>
    <lineage>
        <taxon>Bacteria</taxon>
        <taxon>Bacillati</taxon>
        <taxon>Bacillota</taxon>
        <taxon>Bacilli</taxon>
        <taxon>Bacillales</taxon>
        <taxon>Bacillaceae</taxon>
        <taxon>Psychrobacillus</taxon>
    </lineage>
</organism>
<dbReference type="EMBL" id="JAMKBI010000002">
    <property type="protein sequence ID" value="MCZ8532518.1"/>
    <property type="molecule type" value="Genomic_DNA"/>
</dbReference>
<name>A0A9X3R9U9_9BACI</name>
<gene>
    <name evidence="1" type="ORF">M9R61_04015</name>
</gene>
<protein>
    <submittedName>
        <fullName evidence="1">Uncharacterized protein</fullName>
    </submittedName>
</protein>
<dbReference type="Proteomes" id="UP001152172">
    <property type="component" value="Unassembled WGS sequence"/>
</dbReference>
<evidence type="ECO:0000313" key="2">
    <source>
        <dbReference type="Proteomes" id="UP001152172"/>
    </source>
</evidence>